<comment type="function">
    <text evidence="2">Catalyzes the reduction of dTDP-6-deoxy-L-lyxo-4-hexulose to yield dTDP-L-rhamnose.</text>
</comment>
<geneLocation type="plasmid" evidence="6">
    <name>pdfi2</name>
</geneLocation>
<dbReference type="Gene3D" id="3.40.50.720">
    <property type="entry name" value="NAD(P)-binding Rossmann-like Domain"/>
    <property type="match status" value="1"/>
</dbReference>
<dbReference type="EMBL" id="CP021083">
    <property type="protein sequence ID" value="ASN82845.1"/>
    <property type="molecule type" value="Genomic_DNA"/>
</dbReference>
<evidence type="ECO:0000256" key="3">
    <source>
        <dbReference type="SAM" id="MobiDB-lite"/>
    </source>
</evidence>
<comment type="pathway">
    <text evidence="2">Carbohydrate biosynthesis; dTDP-L-rhamnose biosynthesis.</text>
</comment>
<dbReference type="InterPro" id="IPR017853">
    <property type="entry name" value="GH"/>
</dbReference>
<dbReference type="InterPro" id="IPR001360">
    <property type="entry name" value="Glyco_hydro_1"/>
</dbReference>
<organism evidence="5 6">
    <name type="scientific">Deinococcus ficus</name>
    <dbReference type="NCBI Taxonomy" id="317577"/>
    <lineage>
        <taxon>Bacteria</taxon>
        <taxon>Thermotogati</taxon>
        <taxon>Deinococcota</taxon>
        <taxon>Deinococci</taxon>
        <taxon>Deinococcales</taxon>
        <taxon>Deinococcaceae</taxon>
        <taxon>Deinococcus</taxon>
    </lineage>
</organism>
<dbReference type="InterPro" id="IPR036291">
    <property type="entry name" value="NAD(P)-bd_dom_sf"/>
</dbReference>
<dbReference type="RefSeq" id="WP_051307551.1">
    <property type="nucleotide sequence ID" value="NZ_CP021083.1"/>
</dbReference>
<dbReference type="Proteomes" id="UP000259030">
    <property type="component" value="Plasmid pDFI2"/>
</dbReference>
<feature type="region of interest" description="Disordered" evidence="3">
    <location>
        <begin position="729"/>
        <end position="750"/>
    </location>
</feature>
<keyword evidence="2" id="KW-0560">Oxidoreductase</keyword>
<keyword evidence="6" id="KW-1185">Reference proteome</keyword>
<evidence type="ECO:0000313" key="5">
    <source>
        <dbReference type="EMBL" id="ASN82845.1"/>
    </source>
</evidence>
<dbReference type="InterPro" id="IPR005913">
    <property type="entry name" value="dTDP_dehydrorham_reduct"/>
</dbReference>
<dbReference type="STRING" id="317577.GCA_000419625_03424"/>
<proteinExistence type="inferred from homology"/>
<sequence length="750" mass="83214">MLLFPPDPFQGAPAPPRPLALWAGVEPTVSRVGDDLMDQLALSGFDTRLEDVDRLASLGVQAVRFPLLWERTAPDGLDRADWRWADARLARLTERGVAPILGLVHHGSGPVHTNLLDPGFEQGLTEYARAVAQRYTDVTAFTPVNEPLTTARFSGLYGHWYPHGRDEQSFWLALKHELRATVLSMQAIREVTPNAQLVQTEDLGRVFSTPLLADQAEFENERRWLTFDLLLGRVTPDHPMWGYLLWCGATPGELEWFQEHRCPPDVLGLNVYVTSERFLDERVERYPNHAHGSNGRVTYADVEAVRVRGARLGVCLERLREAHARYGLPLAITETHLDCTREEQLRWLLDCWQDARQAREEGVDVRALTAWAAFGAYEWNSLLTRRDGYYESGLWDVRAPVPRPTALVTLARELAAGQAPSHPVLAGPGWWRRPGRLLYPPEGEVTGEDVQGPPILITGATGTLGQAFARACVERGLPHVLCSRAQLDIADPASVRSALDHWRPWAVINAAGYVRVDDAEGDPRNERENAHGPAVLARACAGRGVSLLTFSSDLVFDGRKDGPYVEGDRPHPLNAYGRSKCQAEAAVLASHPGALVVRTSAFFGPWDEHNFAHVVRRELSAGRRMPVASDQTVSPTYVPHLTRAALDLLIDGAAGVWHLANRGAVTWAAWARQVADLLDLDAGLLDAVPAARLGQRAARPRQSVLDSERAWLMPDFECALRQWQAEAPPLPAPDRWDGQRERTRAGSLRV</sequence>
<dbReference type="AlphaFoldDB" id="A0A221T1S4"/>
<evidence type="ECO:0000256" key="1">
    <source>
        <dbReference type="ARBA" id="ARBA00010944"/>
    </source>
</evidence>
<dbReference type="SUPFAM" id="SSF51735">
    <property type="entry name" value="NAD(P)-binding Rossmann-fold domains"/>
    <property type="match status" value="1"/>
</dbReference>
<dbReference type="Pfam" id="PF00232">
    <property type="entry name" value="Glyco_hydro_1"/>
    <property type="match status" value="1"/>
</dbReference>
<evidence type="ECO:0000313" key="6">
    <source>
        <dbReference type="Proteomes" id="UP000259030"/>
    </source>
</evidence>
<dbReference type="GO" id="GO:0008831">
    <property type="term" value="F:dTDP-4-dehydrorhamnose reductase activity"/>
    <property type="evidence" value="ECO:0007669"/>
    <property type="project" value="UniProtKB-EC"/>
</dbReference>
<dbReference type="GO" id="GO:0004553">
    <property type="term" value="F:hydrolase activity, hydrolyzing O-glycosyl compounds"/>
    <property type="evidence" value="ECO:0007669"/>
    <property type="project" value="InterPro"/>
</dbReference>
<dbReference type="SUPFAM" id="SSF51445">
    <property type="entry name" value="(Trans)glycosidases"/>
    <property type="match status" value="1"/>
</dbReference>
<name>A0A221T1S4_9DEIO</name>
<dbReference type="GO" id="GO:0019305">
    <property type="term" value="P:dTDP-rhamnose biosynthetic process"/>
    <property type="evidence" value="ECO:0007669"/>
    <property type="project" value="UniProtKB-UniPathway"/>
</dbReference>
<dbReference type="PANTHER" id="PTHR10491">
    <property type="entry name" value="DTDP-4-DEHYDRORHAMNOSE REDUCTASE"/>
    <property type="match status" value="1"/>
</dbReference>
<dbReference type="GO" id="GO:0005975">
    <property type="term" value="P:carbohydrate metabolic process"/>
    <property type="evidence" value="ECO:0007669"/>
    <property type="project" value="InterPro"/>
</dbReference>
<comment type="similarity">
    <text evidence="1 2">Belongs to the dTDP-4-dehydrorhamnose reductase family.</text>
</comment>
<feature type="compositionally biased region" description="Basic and acidic residues" evidence="3">
    <location>
        <begin position="734"/>
        <end position="744"/>
    </location>
</feature>
<gene>
    <name evidence="5" type="ORF">DFI_16765</name>
</gene>
<dbReference type="Pfam" id="PF04321">
    <property type="entry name" value="RmlD_sub_bind"/>
    <property type="match status" value="1"/>
</dbReference>
<dbReference type="EC" id="1.1.1.133" evidence="2"/>
<dbReference type="PANTHER" id="PTHR10491:SF4">
    <property type="entry name" value="METHIONINE ADENOSYLTRANSFERASE 2 SUBUNIT BETA"/>
    <property type="match status" value="1"/>
</dbReference>
<dbReference type="Gene3D" id="3.90.25.10">
    <property type="entry name" value="UDP-galactose 4-epimerase, domain 1"/>
    <property type="match status" value="1"/>
</dbReference>
<evidence type="ECO:0000256" key="2">
    <source>
        <dbReference type="RuleBase" id="RU364082"/>
    </source>
</evidence>
<evidence type="ECO:0000259" key="4">
    <source>
        <dbReference type="Pfam" id="PF04321"/>
    </source>
</evidence>
<dbReference type="InterPro" id="IPR029903">
    <property type="entry name" value="RmlD-like-bd"/>
</dbReference>
<keyword evidence="2" id="KW-0521">NADP</keyword>
<dbReference type="Gene3D" id="3.20.20.80">
    <property type="entry name" value="Glycosidases"/>
    <property type="match status" value="1"/>
</dbReference>
<reference evidence="5 6" key="1">
    <citation type="submission" date="2017-05" db="EMBL/GenBank/DDBJ databases">
        <title>The complete genome sequence of Deinococcus ficus isolated from the rhizosphere of the Ficus religiosa L. in Taiwan.</title>
        <authorList>
            <person name="Wu K.-M."/>
            <person name="Liao T.-L."/>
            <person name="Liu Y.-M."/>
            <person name="Young C.-C."/>
            <person name="Tsai S.-F."/>
        </authorList>
    </citation>
    <scope>NUCLEOTIDE SEQUENCE [LARGE SCALE GENOMIC DNA]</scope>
    <source>
        <strain evidence="5 6">CC-FR2-10</strain>
        <plasmid evidence="6">pdfi2</plasmid>
    </source>
</reference>
<keyword evidence="5" id="KW-0614">Plasmid</keyword>
<dbReference type="CDD" id="cd05254">
    <property type="entry name" value="dTDP_HR_like_SDR_e"/>
    <property type="match status" value="1"/>
</dbReference>
<accession>A0A221T1S4</accession>
<dbReference type="UniPathway" id="UPA00124"/>
<dbReference type="KEGG" id="dfc:DFI_16765"/>
<protein>
    <recommendedName>
        <fullName evidence="2">dTDP-4-dehydrorhamnose reductase</fullName>
        <ecNumber evidence="2">1.1.1.133</ecNumber>
    </recommendedName>
</protein>
<feature type="domain" description="RmlD-like substrate binding" evidence="4">
    <location>
        <begin position="455"/>
        <end position="726"/>
    </location>
</feature>